<evidence type="ECO:0000256" key="2">
    <source>
        <dbReference type="ARBA" id="ARBA00022448"/>
    </source>
</evidence>
<dbReference type="GO" id="GO:0015031">
    <property type="term" value="P:protein transport"/>
    <property type="evidence" value="ECO:0007669"/>
    <property type="project" value="UniProtKB-KW"/>
</dbReference>
<dbReference type="GO" id="GO:0000139">
    <property type="term" value="C:Golgi membrane"/>
    <property type="evidence" value="ECO:0007669"/>
    <property type="project" value="UniProtKB-SubCell"/>
</dbReference>
<keyword evidence="4" id="KW-0653">Protein transport</keyword>
<feature type="transmembrane region" description="Helical" evidence="9">
    <location>
        <begin position="76"/>
        <end position="95"/>
    </location>
</feature>
<sequence>MEEERLEMENRRLADHLSSQVSHLKSLAYDIEVETKEHNRLLGGLGWDFDGSQGILSGSMGRVNKMLKSNKSNRRLMCYVVLGVVGLVLLGYTLASRATRH</sequence>
<evidence type="ECO:0000256" key="3">
    <source>
        <dbReference type="ARBA" id="ARBA00022692"/>
    </source>
</evidence>
<organism evidence="11">
    <name type="scientific">Amblyomma triste</name>
    <name type="common">Neotropical tick</name>
    <dbReference type="NCBI Taxonomy" id="251400"/>
    <lineage>
        <taxon>Eukaryota</taxon>
        <taxon>Metazoa</taxon>
        <taxon>Ecdysozoa</taxon>
        <taxon>Arthropoda</taxon>
        <taxon>Chelicerata</taxon>
        <taxon>Arachnida</taxon>
        <taxon>Acari</taxon>
        <taxon>Parasitiformes</taxon>
        <taxon>Ixodida</taxon>
        <taxon>Ixodoidea</taxon>
        <taxon>Ixodidae</taxon>
        <taxon>Amblyomminae</taxon>
        <taxon>Amblyomma</taxon>
    </lineage>
</organism>
<dbReference type="SUPFAM" id="SSF58038">
    <property type="entry name" value="SNARE fusion complex"/>
    <property type="match status" value="1"/>
</dbReference>
<keyword evidence="2" id="KW-0813">Transport</keyword>
<protein>
    <recommendedName>
        <fullName evidence="10">t-SNARE coiled-coil homology domain-containing protein</fullName>
    </recommendedName>
</protein>
<keyword evidence="6" id="KW-0333">Golgi apparatus</keyword>
<dbReference type="AlphaFoldDB" id="A0A023GG79"/>
<evidence type="ECO:0000256" key="9">
    <source>
        <dbReference type="SAM" id="Phobius"/>
    </source>
</evidence>
<dbReference type="InterPro" id="IPR039899">
    <property type="entry name" value="BET1_SNARE"/>
</dbReference>
<dbReference type="EMBL" id="GBBM01003425">
    <property type="protein sequence ID" value="JAC31993.1"/>
    <property type="molecule type" value="mRNA"/>
</dbReference>
<evidence type="ECO:0000256" key="7">
    <source>
        <dbReference type="ARBA" id="ARBA00023136"/>
    </source>
</evidence>
<evidence type="ECO:0000256" key="1">
    <source>
        <dbReference type="ARBA" id="ARBA00004394"/>
    </source>
</evidence>
<dbReference type="InterPro" id="IPR000727">
    <property type="entry name" value="T_SNARE_dom"/>
</dbReference>
<keyword evidence="7 9" id="KW-0472">Membrane</keyword>
<keyword evidence="5 9" id="KW-1133">Transmembrane helix</keyword>
<proteinExistence type="evidence at transcript level"/>
<evidence type="ECO:0000256" key="6">
    <source>
        <dbReference type="ARBA" id="ARBA00023034"/>
    </source>
</evidence>
<dbReference type="PANTHER" id="PTHR12791">
    <property type="entry name" value="GOLGI SNARE BET1-RELATED"/>
    <property type="match status" value="1"/>
</dbReference>
<reference evidence="11" key="1">
    <citation type="submission" date="2014-03" db="EMBL/GenBank/DDBJ databases">
        <title>The sialotranscriptome of Amblyomma triste, Amblyomma parvum and Amblyomma cajennense ticks, uncovered by 454-based RNA-seq.</title>
        <authorList>
            <person name="Garcia G.R."/>
            <person name="Gardinassi L.G."/>
            <person name="Ribeiro J.M."/>
            <person name="Anatriello E."/>
            <person name="Ferreira B.R."/>
            <person name="Moreira H.N."/>
            <person name="Mafra C."/>
            <person name="Olegario M.M."/>
            <person name="Szabo P.J."/>
            <person name="Miranda-Santos I.K."/>
            <person name="Maruyama S.R."/>
        </authorList>
    </citation>
    <scope>NUCLEOTIDE SEQUENCE</scope>
    <source>
        <strain evidence="11">Mato Grasso do Sul</strain>
        <tissue evidence="11">Salivary glands</tissue>
    </source>
</reference>
<accession>A0A023GG79</accession>
<dbReference type="PROSITE" id="PS50192">
    <property type="entry name" value="T_SNARE"/>
    <property type="match status" value="1"/>
</dbReference>
<evidence type="ECO:0000259" key="10">
    <source>
        <dbReference type="PROSITE" id="PS50192"/>
    </source>
</evidence>
<dbReference type="Gene3D" id="1.20.5.110">
    <property type="match status" value="1"/>
</dbReference>
<comment type="subcellular location">
    <subcellularLocation>
        <location evidence="8">Endomembrane system</location>
        <topology evidence="8">Single-pass type IV membrane protein</topology>
    </subcellularLocation>
    <subcellularLocation>
        <location evidence="1">Golgi apparatus membrane</location>
    </subcellularLocation>
</comment>
<evidence type="ECO:0000256" key="4">
    <source>
        <dbReference type="ARBA" id="ARBA00022927"/>
    </source>
</evidence>
<evidence type="ECO:0000256" key="5">
    <source>
        <dbReference type="ARBA" id="ARBA00022989"/>
    </source>
</evidence>
<keyword evidence="3 9" id="KW-0812">Transmembrane</keyword>
<name>A0A023GG79_AMBTT</name>
<dbReference type="CDD" id="cd15853">
    <property type="entry name" value="SNARE_Bet1"/>
    <property type="match status" value="1"/>
</dbReference>
<evidence type="ECO:0000313" key="11">
    <source>
        <dbReference type="EMBL" id="JAC31993.1"/>
    </source>
</evidence>
<evidence type="ECO:0000256" key="8">
    <source>
        <dbReference type="ARBA" id="ARBA00046280"/>
    </source>
</evidence>
<feature type="domain" description="T-SNARE coiled-coil homology" evidence="10">
    <location>
        <begin position="4"/>
        <end position="66"/>
    </location>
</feature>